<gene>
    <name evidence="3" type="ORF">TrCOL_g13147</name>
</gene>
<dbReference type="SUPFAM" id="SSF53474">
    <property type="entry name" value="alpha/beta-Hydrolases"/>
    <property type="match status" value="1"/>
</dbReference>
<evidence type="ECO:0000256" key="1">
    <source>
        <dbReference type="SAM" id="Phobius"/>
    </source>
</evidence>
<protein>
    <recommendedName>
        <fullName evidence="2">Serine aminopeptidase S33 domain-containing protein</fullName>
    </recommendedName>
</protein>
<dbReference type="Proteomes" id="UP001165065">
    <property type="component" value="Unassembled WGS sequence"/>
</dbReference>
<evidence type="ECO:0000313" key="3">
    <source>
        <dbReference type="EMBL" id="GMI34454.1"/>
    </source>
</evidence>
<keyword evidence="1" id="KW-0812">Transmembrane</keyword>
<dbReference type="Pfam" id="PF12146">
    <property type="entry name" value="Hydrolase_4"/>
    <property type="match status" value="1"/>
</dbReference>
<dbReference type="PANTHER" id="PTHR11614">
    <property type="entry name" value="PHOSPHOLIPASE-RELATED"/>
    <property type="match status" value="1"/>
</dbReference>
<keyword evidence="4" id="KW-1185">Reference proteome</keyword>
<name>A0A9W7G5N0_9STRA</name>
<comment type="caution">
    <text evidence="3">The sequence shown here is derived from an EMBL/GenBank/DDBJ whole genome shotgun (WGS) entry which is preliminary data.</text>
</comment>
<dbReference type="OrthoDB" id="2498029at2759"/>
<evidence type="ECO:0000313" key="4">
    <source>
        <dbReference type="Proteomes" id="UP001165065"/>
    </source>
</evidence>
<keyword evidence="1" id="KW-0472">Membrane</keyword>
<dbReference type="AlphaFoldDB" id="A0A9W7G5N0"/>
<reference evidence="4" key="1">
    <citation type="journal article" date="2023" name="Commun. Biol.">
        <title>Genome analysis of Parmales, the sister group of diatoms, reveals the evolutionary specialization of diatoms from phago-mixotrophs to photoautotrophs.</title>
        <authorList>
            <person name="Ban H."/>
            <person name="Sato S."/>
            <person name="Yoshikawa S."/>
            <person name="Yamada K."/>
            <person name="Nakamura Y."/>
            <person name="Ichinomiya M."/>
            <person name="Sato N."/>
            <person name="Blanc-Mathieu R."/>
            <person name="Endo H."/>
            <person name="Kuwata A."/>
            <person name="Ogata H."/>
        </authorList>
    </citation>
    <scope>NUCLEOTIDE SEQUENCE [LARGE SCALE GENOMIC DNA]</scope>
</reference>
<keyword evidence="1" id="KW-1133">Transmembrane helix</keyword>
<feature type="domain" description="Serine aminopeptidase S33" evidence="2">
    <location>
        <begin position="52"/>
        <end position="312"/>
    </location>
</feature>
<sequence>MSAAFPTPSSSDLFLESKSFLSSSTCKLTSFTASDGLPLSTLTCVPPKPNGHTILFMTGWNESYIKYWDLLRRLTTLGYKVLTLDHRSQGLSGRTLEVKDVSHVTNFERYVDDAIEYVSDRFFHPGGVSLSVIGHSMGGLIALKVAERLGVERVQSVSTVAPMICFKTPPFPWKVAGILGKVLPAVGLGEDYTVGFPKEGWEPSLMNWPKECSHDVERNGCWVRQQSSSPIVTLAGPSNSWVAAAWNACEGFLEKYARTGCERYPVPWLMVRPTDDRFVHVESQSLFCSFQRGGGRVVTVEGSYHEVLIECDQVREMVLGEIESFVKAHHGGGEGRDRIYEEVTLKPDIPDVPEFEQRFMTKKKEGKDKGNYMAVAALAVAVIGGAVWMR</sequence>
<dbReference type="InterPro" id="IPR029058">
    <property type="entry name" value="AB_hydrolase_fold"/>
</dbReference>
<dbReference type="InterPro" id="IPR051044">
    <property type="entry name" value="MAG_DAG_Lipase"/>
</dbReference>
<evidence type="ECO:0000259" key="2">
    <source>
        <dbReference type="Pfam" id="PF12146"/>
    </source>
</evidence>
<accession>A0A9W7G5N0</accession>
<organism evidence="3 4">
    <name type="scientific">Triparma columacea</name>
    <dbReference type="NCBI Taxonomy" id="722753"/>
    <lineage>
        <taxon>Eukaryota</taxon>
        <taxon>Sar</taxon>
        <taxon>Stramenopiles</taxon>
        <taxon>Ochrophyta</taxon>
        <taxon>Bolidophyceae</taxon>
        <taxon>Parmales</taxon>
        <taxon>Triparmaceae</taxon>
        <taxon>Triparma</taxon>
    </lineage>
</organism>
<dbReference type="EMBL" id="BRYA01000043">
    <property type="protein sequence ID" value="GMI34454.1"/>
    <property type="molecule type" value="Genomic_DNA"/>
</dbReference>
<feature type="transmembrane region" description="Helical" evidence="1">
    <location>
        <begin position="370"/>
        <end position="389"/>
    </location>
</feature>
<proteinExistence type="predicted"/>
<dbReference type="InterPro" id="IPR022742">
    <property type="entry name" value="Hydrolase_4"/>
</dbReference>
<dbReference type="Gene3D" id="3.40.50.1820">
    <property type="entry name" value="alpha/beta hydrolase"/>
    <property type="match status" value="1"/>
</dbReference>